<dbReference type="OrthoDB" id="6783335at2759"/>
<protein>
    <submittedName>
        <fullName evidence="2">Uncharacterized protein</fullName>
    </submittedName>
</protein>
<dbReference type="Proteomes" id="UP000677228">
    <property type="component" value="Unassembled WGS sequence"/>
</dbReference>
<dbReference type="Proteomes" id="UP000663829">
    <property type="component" value="Unassembled WGS sequence"/>
</dbReference>
<dbReference type="Proteomes" id="UP000682733">
    <property type="component" value="Unassembled WGS sequence"/>
</dbReference>
<dbReference type="Proteomes" id="UP000681722">
    <property type="component" value="Unassembled WGS sequence"/>
</dbReference>
<evidence type="ECO:0000313" key="2">
    <source>
        <dbReference type="EMBL" id="CAF1222936.1"/>
    </source>
</evidence>
<feature type="compositionally biased region" description="Polar residues" evidence="1">
    <location>
        <begin position="1"/>
        <end position="16"/>
    </location>
</feature>
<dbReference type="EMBL" id="CAJNOQ010009369">
    <property type="protein sequence ID" value="CAF1222936.1"/>
    <property type="molecule type" value="Genomic_DNA"/>
</dbReference>
<reference evidence="2" key="1">
    <citation type="submission" date="2021-02" db="EMBL/GenBank/DDBJ databases">
        <authorList>
            <person name="Nowell W R."/>
        </authorList>
    </citation>
    <scope>NUCLEOTIDE SEQUENCE</scope>
</reference>
<evidence type="ECO:0000256" key="1">
    <source>
        <dbReference type="SAM" id="MobiDB-lite"/>
    </source>
</evidence>
<evidence type="ECO:0000313" key="6">
    <source>
        <dbReference type="Proteomes" id="UP000663829"/>
    </source>
</evidence>
<dbReference type="EMBL" id="CAJNOK010024937">
    <property type="protein sequence ID" value="CAF1383587.1"/>
    <property type="molecule type" value="Genomic_DNA"/>
</dbReference>
<gene>
    <name evidence="2" type="ORF">GPM918_LOCUS24783</name>
    <name evidence="3" type="ORF">OVA965_LOCUS32224</name>
    <name evidence="4" type="ORF">SRO942_LOCUS24784</name>
    <name evidence="5" type="ORF">TMI583_LOCUS33081</name>
</gene>
<proteinExistence type="predicted"/>
<accession>A0A814Y0R7</accession>
<dbReference type="EMBL" id="CAJOBA010046635">
    <property type="protein sequence ID" value="CAF4191850.1"/>
    <property type="molecule type" value="Genomic_DNA"/>
</dbReference>
<evidence type="ECO:0000313" key="3">
    <source>
        <dbReference type="EMBL" id="CAF1383587.1"/>
    </source>
</evidence>
<comment type="caution">
    <text evidence="2">The sequence shown here is derived from an EMBL/GenBank/DDBJ whole genome shotgun (WGS) entry which is preliminary data.</text>
</comment>
<name>A0A814Y0R7_9BILA</name>
<sequence length="203" mass="23411">MNQGNNKNDNSRTSIPQLLHDSRNDSHERIQISSHAIHYATDNLLPSIKFVCIPKLQNSKDGGKIVQELIKSIETNFQAENKNYSKPLAFDLWYAENLPLKILETNISMQRPKNFPAQFSVIVKKVPYEISIDDVRNEFSTKYLSIFVVEELLSSRRDRTRHIRIDLTSKDECETLLNAGEISIQGLLHDVDEYFPADMDDME</sequence>
<feature type="region of interest" description="Disordered" evidence="1">
    <location>
        <begin position="1"/>
        <end position="26"/>
    </location>
</feature>
<evidence type="ECO:0000313" key="4">
    <source>
        <dbReference type="EMBL" id="CAF3986184.1"/>
    </source>
</evidence>
<dbReference type="AlphaFoldDB" id="A0A814Y0R7"/>
<keyword evidence="6" id="KW-1185">Reference proteome</keyword>
<dbReference type="EMBL" id="CAJOBC010009371">
    <property type="protein sequence ID" value="CAF3986184.1"/>
    <property type="molecule type" value="Genomic_DNA"/>
</dbReference>
<organism evidence="2 6">
    <name type="scientific">Didymodactylos carnosus</name>
    <dbReference type="NCBI Taxonomy" id="1234261"/>
    <lineage>
        <taxon>Eukaryota</taxon>
        <taxon>Metazoa</taxon>
        <taxon>Spiralia</taxon>
        <taxon>Gnathifera</taxon>
        <taxon>Rotifera</taxon>
        <taxon>Eurotatoria</taxon>
        <taxon>Bdelloidea</taxon>
        <taxon>Philodinida</taxon>
        <taxon>Philodinidae</taxon>
        <taxon>Didymodactylos</taxon>
    </lineage>
</organism>
<evidence type="ECO:0000313" key="5">
    <source>
        <dbReference type="EMBL" id="CAF4191850.1"/>
    </source>
</evidence>